<reference evidence="2 3" key="1">
    <citation type="submission" date="2014-06" db="EMBL/GenBank/DDBJ databases">
        <title>Functional and comparative genomic analyses of the Drosophila gut microbiota identify candidate symbiosis factors.</title>
        <authorList>
            <person name="Newell P.D."/>
            <person name="Chaston J.M."/>
            <person name="Douglas A.E."/>
        </authorList>
    </citation>
    <scope>NUCLEOTIDE SEQUENCE [LARGE SCALE GENOMIC DNA]</scope>
    <source>
        <strain evidence="2 3">DmCS_006</strain>
    </source>
</reference>
<comment type="caution">
    <text evidence="2">The sequence shown here is derived from an EMBL/GenBank/DDBJ whole genome shotgun (WGS) entry which is preliminary data.</text>
</comment>
<dbReference type="EMBL" id="JOKM01000098">
    <property type="protein sequence ID" value="KGB21512.1"/>
    <property type="molecule type" value="Genomic_DNA"/>
</dbReference>
<sequence>MTSPVEGLGGDQSCGSGHEASILFPGGEKMMVDSRIAIEDLRKLLQVLRS</sequence>
<evidence type="ECO:0000313" key="3">
    <source>
        <dbReference type="Proteomes" id="UP000029448"/>
    </source>
</evidence>
<dbReference type="STRING" id="104102.AtDm6_2746"/>
<evidence type="ECO:0000313" key="2">
    <source>
        <dbReference type="EMBL" id="KGB21512.1"/>
    </source>
</evidence>
<dbReference type="Proteomes" id="UP000029448">
    <property type="component" value="Unassembled WGS sequence"/>
</dbReference>
<organism evidence="2 3">
    <name type="scientific">Acetobacter tropicalis</name>
    <dbReference type="NCBI Taxonomy" id="104102"/>
    <lineage>
        <taxon>Bacteria</taxon>
        <taxon>Pseudomonadati</taxon>
        <taxon>Pseudomonadota</taxon>
        <taxon>Alphaproteobacteria</taxon>
        <taxon>Acetobacterales</taxon>
        <taxon>Acetobacteraceae</taxon>
        <taxon>Acetobacter</taxon>
    </lineage>
</organism>
<evidence type="ECO:0000256" key="1">
    <source>
        <dbReference type="SAM" id="MobiDB-lite"/>
    </source>
</evidence>
<name>A0A094YJI4_9PROT</name>
<protein>
    <submittedName>
        <fullName evidence="2">Uncharacterized protein</fullName>
    </submittedName>
</protein>
<proteinExistence type="predicted"/>
<keyword evidence="3" id="KW-1185">Reference proteome</keyword>
<gene>
    <name evidence="2" type="ORF">AtDm6_2746</name>
</gene>
<dbReference type="PATRIC" id="fig|104102.7.peg.2710"/>
<dbReference type="AlphaFoldDB" id="A0A094YJI4"/>
<feature type="region of interest" description="Disordered" evidence="1">
    <location>
        <begin position="1"/>
        <end position="20"/>
    </location>
</feature>
<accession>A0A094YJI4</accession>